<proteinExistence type="predicted"/>
<feature type="transmembrane region" description="Helical" evidence="10">
    <location>
        <begin position="278"/>
        <end position="299"/>
    </location>
</feature>
<evidence type="ECO:0000256" key="2">
    <source>
        <dbReference type="ARBA" id="ARBA00022448"/>
    </source>
</evidence>
<feature type="transmembrane region" description="Helical" evidence="10">
    <location>
        <begin position="64"/>
        <end position="85"/>
    </location>
</feature>
<dbReference type="GO" id="GO:0016887">
    <property type="term" value="F:ATP hydrolysis activity"/>
    <property type="evidence" value="ECO:0007669"/>
    <property type="project" value="InterPro"/>
</dbReference>
<feature type="transmembrane region" description="Helical" evidence="10">
    <location>
        <begin position="249"/>
        <end position="272"/>
    </location>
</feature>
<evidence type="ECO:0000313" key="13">
    <source>
        <dbReference type="EMBL" id="MBB4910744.1"/>
    </source>
</evidence>
<dbReference type="GO" id="GO:0015421">
    <property type="term" value="F:ABC-type oligopeptide transporter activity"/>
    <property type="evidence" value="ECO:0007669"/>
    <property type="project" value="TreeGrafter"/>
</dbReference>
<dbReference type="EMBL" id="JACHJQ010000008">
    <property type="protein sequence ID" value="MBB4910744.1"/>
    <property type="molecule type" value="Genomic_DNA"/>
</dbReference>
<evidence type="ECO:0000256" key="1">
    <source>
        <dbReference type="ARBA" id="ARBA00004651"/>
    </source>
</evidence>
<name>A0A7W7QCG6_9PSEU</name>
<evidence type="ECO:0000256" key="10">
    <source>
        <dbReference type="SAM" id="Phobius"/>
    </source>
</evidence>
<dbReference type="CDD" id="cd07346">
    <property type="entry name" value="ABC_6TM_exporters"/>
    <property type="match status" value="1"/>
</dbReference>
<comment type="subcellular location">
    <subcellularLocation>
        <location evidence="1">Cell membrane</location>
        <topology evidence="1">Multi-pass membrane protein</topology>
    </subcellularLocation>
</comment>
<evidence type="ECO:0000256" key="9">
    <source>
        <dbReference type="ARBA" id="ARBA00023136"/>
    </source>
</evidence>
<dbReference type="InterPro" id="IPR036640">
    <property type="entry name" value="ABC1_TM_sf"/>
</dbReference>
<feature type="domain" description="ABC transporter" evidence="11">
    <location>
        <begin position="343"/>
        <end position="576"/>
    </location>
</feature>
<evidence type="ECO:0000313" key="14">
    <source>
        <dbReference type="Proteomes" id="UP000520767"/>
    </source>
</evidence>
<dbReference type="InterPro" id="IPR011527">
    <property type="entry name" value="ABC1_TM_dom"/>
</dbReference>
<evidence type="ECO:0000259" key="11">
    <source>
        <dbReference type="PROSITE" id="PS50893"/>
    </source>
</evidence>
<feature type="transmembrane region" description="Helical" evidence="10">
    <location>
        <begin position="159"/>
        <end position="185"/>
    </location>
</feature>
<dbReference type="RefSeq" id="WP_311771416.1">
    <property type="nucleotide sequence ID" value="NZ_JACHJQ010000008.1"/>
</dbReference>
<keyword evidence="2" id="KW-0813">Transport</keyword>
<gene>
    <name evidence="13" type="ORF">FHR82_007003</name>
</gene>
<keyword evidence="4" id="KW-0997">Cell inner membrane</keyword>
<reference evidence="13 14" key="1">
    <citation type="submission" date="2020-08" db="EMBL/GenBank/DDBJ databases">
        <title>Genomic Encyclopedia of Type Strains, Phase III (KMG-III): the genomes of soil and plant-associated and newly described type strains.</title>
        <authorList>
            <person name="Whitman W."/>
        </authorList>
    </citation>
    <scope>NUCLEOTIDE SEQUENCE [LARGE SCALE GENOMIC DNA]</scope>
    <source>
        <strain evidence="13 14">CECT 8960</strain>
    </source>
</reference>
<keyword evidence="7 13" id="KW-0067">ATP-binding</keyword>
<dbReference type="Gene3D" id="3.40.50.300">
    <property type="entry name" value="P-loop containing nucleotide triphosphate hydrolases"/>
    <property type="match status" value="1"/>
</dbReference>
<comment type="caution">
    <text evidence="13">The sequence shown here is derived from an EMBL/GenBank/DDBJ whole genome shotgun (WGS) entry which is preliminary data.</text>
</comment>
<evidence type="ECO:0000256" key="4">
    <source>
        <dbReference type="ARBA" id="ARBA00022519"/>
    </source>
</evidence>
<keyword evidence="14" id="KW-1185">Reference proteome</keyword>
<dbReference type="InterPro" id="IPR003439">
    <property type="entry name" value="ABC_transporter-like_ATP-bd"/>
</dbReference>
<evidence type="ECO:0000256" key="3">
    <source>
        <dbReference type="ARBA" id="ARBA00022475"/>
    </source>
</evidence>
<keyword evidence="5 10" id="KW-0812">Transmembrane</keyword>
<dbReference type="GO" id="GO:0005524">
    <property type="term" value="F:ATP binding"/>
    <property type="evidence" value="ECO:0007669"/>
    <property type="project" value="UniProtKB-KW"/>
</dbReference>
<dbReference type="GO" id="GO:0005886">
    <property type="term" value="C:plasma membrane"/>
    <property type="evidence" value="ECO:0007669"/>
    <property type="project" value="UniProtKB-SubCell"/>
</dbReference>
<dbReference type="Pfam" id="PF00005">
    <property type="entry name" value="ABC_tran"/>
    <property type="match status" value="1"/>
</dbReference>
<feature type="transmembrane region" description="Helical" evidence="10">
    <location>
        <begin position="29"/>
        <end position="52"/>
    </location>
</feature>
<dbReference type="InterPro" id="IPR027417">
    <property type="entry name" value="P-loop_NTPase"/>
</dbReference>
<dbReference type="PROSITE" id="PS50893">
    <property type="entry name" value="ABC_TRANSPORTER_2"/>
    <property type="match status" value="1"/>
</dbReference>
<protein>
    <submittedName>
        <fullName evidence="13">ATP-binding cassette subfamily C protein</fullName>
    </submittedName>
</protein>
<dbReference type="AlphaFoldDB" id="A0A7W7QCG6"/>
<keyword evidence="9 10" id="KW-0472">Membrane</keyword>
<keyword evidence="8 10" id="KW-1133">Transmembrane helix</keyword>
<dbReference type="Proteomes" id="UP000520767">
    <property type="component" value="Unassembled WGS sequence"/>
</dbReference>
<dbReference type="Pfam" id="PF00664">
    <property type="entry name" value="ABC_membrane"/>
    <property type="match status" value="1"/>
</dbReference>
<dbReference type="PANTHER" id="PTHR43394">
    <property type="entry name" value="ATP-DEPENDENT PERMEASE MDL1, MITOCHONDRIAL"/>
    <property type="match status" value="1"/>
</dbReference>
<keyword evidence="6" id="KW-0547">Nucleotide-binding</keyword>
<evidence type="ECO:0000256" key="7">
    <source>
        <dbReference type="ARBA" id="ARBA00022840"/>
    </source>
</evidence>
<dbReference type="SMART" id="SM00382">
    <property type="entry name" value="AAA"/>
    <property type="match status" value="1"/>
</dbReference>
<evidence type="ECO:0000256" key="8">
    <source>
        <dbReference type="ARBA" id="ARBA00022989"/>
    </source>
</evidence>
<evidence type="ECO:0000259" key="12">
    <source>
        <dbReference type="PROSITE" id="PS50929"/>
    </source>
</evidence>
<sequence length="580" mass="61171">MTEGWQLPVADARGVRRATWAIVRADPRATLLVVLTTCLAAAAGLGAPWLIGRIVNQVESGTPDLAAVDLLALAIVGFAVGHMVLTRFARYFAHRFAERSLARLREEFVDRTLALPTAVVERAGTGDLMSRTTADVATIGGALRDAAPEVFMGTLQATLIFGAMFLLSPVLAAAALLSLSGLWFASRWYLKRARTAYLAEGAANSELSESIAATVDGARTIEAFDLRARRVADGDAAVGEGFRTKVRTLFLRSVLFPMIDSASIAAMVVVLLGGGAMYVNGLISLGAVISASLYAMQLVNPINQVLMWLEQVQRSGASLARLKGVGEVEPAAVSDTVPAGDRLEVSGVRYAYSGGRDVLHGVDLSVRPGERLAIVGPSGAGKSTLGRLLAGVDVPTAGRITVGGAQVALLAPEELRRRIVLVTQEHHVFIGTVRDNLAIAAPAADDDAMHAALTAVDATWVRDLPHGLSTQLGANAMTLDAPAAQQLALARVVLADPHTVILDEATALLDPATARHAERAMAAVLTGRTVIAIAHRLHTAHYADRVAVMANGRITELGSHDELVEAGGEYATLWRHWHGS</sequence>
<dbReference type="SUPFAM" id="SSF90123">
    <property type="entry name" value="ABC transporter transmembrane region"/>
    <property type="match status" value="1"/>
</dbReference>
<dbReference type="Gene3D" id="1.20.1560.10">
    <property type="entry name" value="ABC transporter type 1, transmembrane domain"/>
    <property type="match status" value="1"/>
</dbReference>
<organism evidence="13 14">
    <name type="scientific">Actinophytocola algeriensis</name>
    <dbReference type="NCBI Taxonomy" id="1768010"/>
    <lineage>
        <taxon>Bacteria</taxon>
        <taxon>Bacillati</taxon>
        <taxon>Actinomycetota</taxon>
        <taxon>Actinomycetes</taxon>
        <taxon>Pseudonocardiales</taxon>
        <taxon>Pseudonocardiaceae</taxon>
    </lineage>
</organism>
<evidence type="ECO:0000256" key="6">
    <source>
        <dbReference type="ARBA" id="ARBA00022741"/>
    </source>
</evidence>
<dbReference type="FunFam" id="3.40.50.300:FF:001001">
    <property type="entry name" value="Multidrug ABC transporter ATP-binding protein"/>
    <property type="match status" value="1"/>
</dbReference>
<accession>A0A7W7QCG6</accession>
<dbReference type="SUPFAM" id="SSF52540">
    <property type="entry name" value="P-loop containing nucleoside triphosphate hydrolases"/>
    <property type="match status" value="1"/>
</dbReference>
<dbReference type="PROSITE" id="PS50929">
    <property type="entry name" value="ABC_TM1F"/>
    <property type="match status" value="1"/>
</dbReference>
<dbReference type="InterPro" id="IPR039421">
    <property type="entry name" value="Type_1_exporter"/>
</dbReference>
<dbReference type="PANTHER" id="PTHR43394:SF1">
    <property type="entry name" value="ATP-BINDING CASSETTE SUB-FAMILY B MEMBER 10, MITOCHONDRIAL"/>
    <property type="match status" value="1"/>
</dbReference>
<keyword evidence="3" id="KW-1003">Cell membrane</keyword>
<evidence type="ECO:0000256" key="5">
    <source>
        <dbReference type="ARBA" id="ARBA00022692"/>
    </source>
</evidence>
<feature type="domain" description="ABC transmembrane type-1" evidence="12">
    <location>
        <begin position="31"/>
        <end position="314"/>
    </location>
</feature>
<dbReference type="InterPro" id="IPR003593">
    <property type="entry name" value="AAA+_ATPase"/>
</dbReference>